<name>A0A7S3Q5T7_9STRA</name>
<sequence length="243" mass="27463">MKQTLRHMIVGEYQTANVTGDAAILCEVIRIIDDVKDIKYLLDNNQVLFDDDLEIILGIEELCQEVYCHATPNRLHWHPLHIAIIEGRSEVTSVVLTKFPSAVEIRDTFSRLPLHLFLAYQLKEVNCCNINRGNRATTSTDYKVTLDSDARDELSLADACLVEQLISKYPLALEEHLRAPTVQAFANGRLVAPEGTRRFESLNNLLPVHLACLCCNDNINIVYNVLRANPSALLVHFPHTVYN</sequence>
<dbReference type="InterPro" id="IPR036770">
    <property type="entry name" value="Ankyrin_rpt-contain_sf"/>
</dbReference>
<dbReference type="AlphaFoldDB" id="A0A7S3Q5T7"/>
<dbReference type="SUPFAM" id="SSF48403">
    <property type="entry name" value="Ankyrin repeat"/>
    <property type="match status" value="1"/>
</dbReference>
<reference evidence="1" key="1">
    <citation type="submission" date="2021-01" db="EMBL/GenBank/DDBJ databases">
        <authorList>
            <person name="Corre E."/>
            <person name="Pelletier E."/>
            <person name="Niang G."/>
            <person name="Scheremetjew M."/>
            <person name="Finn R."/>
            <person name="Kale V."/>
            <person name="Holt S."/>
            <person name="Cochrane G."/>
            <person name="Meng A."/>
            <person name="Brown T."/>
            <person name="Cohen L."/>
        </authorList>
    </citation>
    <scope>NUCLEOTIDE SEQUENCE</scope>
    <source>
        <strain evidence="1">MM31A-1</strain>
    </source>
</reference>
<protein>
    <submittedName>
        <fullName evidence="1">Uncharacterized protein</fullName>
    </submittedName>
</protein>
<gene>
    <name evidence="1" type="ORF">CDEB00056_LOCUS11684</name>
</gene>
<accession>A0A7S3Q5T7</accession>
<dbReference type="EMBL" id="HBIO01015148">
    <property type="protein sequence ID" value="CAE0466832.1"/>
    <property type="molecule type" value="Transcribed_RNA"/>
</dbReference>
<proteinExistence type="predicted"/>
<evidence type="ECO:0000313" key="1">
    <source>
        <dbReference type="EMBL" id="CAE0466832.1"/>
    </source>
</evidence>
<organism evidence="1">
    <name type="scientific">Chaetoceros debilis</name>
    <dbReference type="NCBI Taxonomy" id="122233"/>
    <lineage>
        <taxon>Eukaryota</taxon>
        <taxon>Sar</taxon>
        <taxon>Stramenopiles</taxon>
        <taxon>Ochrophyta</taxon>
        <taxon>Bacillariophyta</taxon>
        <taxon>Coscinodiscophyceae</taxon>
        <taxon>Chaetocerotophycidae</taxon>
        <taxon>Chaetocerotales</taxon>
        <taxon>Chaetocerotaceae</taxon>
        <taxon>Chaetoceros</taxon>
    </lineage>
</organism>